<keyword evidence="4 10" id="KW-0645">Protease</keyword>
<dbReference type="InterPro" id="IPR043504">
    <property type="entry name" value="Peptidase_S1_PA_chymotrypsin"/>
</dbReference>
<gene>
    <name evidence="14" type="primary">LOC4800759</name>
</gene>
<dbReference type="PANTHER" id="PTHR24276">
    <property type="entry name" value="POLYSERASE-RELATED"/>
    <property type="match status" value="1"/>
</dbReference>
<evidence type="ECO:0000313" key="14">
    <source>
        <dbReference type="RefSeq" id="XP_001357974.3"/>
    </source>
</evidence>
<dbReference type="PROSITE" id="PS50240">
    <property type="entry name" value="TRYPSIN_DOM"/>
    <property type="match status" value="2"/>
</dbReference>
<dbReference type="PANTHER" id="PTHR24276:SF96">
    <property type="entry name" value="PEPTIDASE S1 DOMAIN-CONTAINING PROTEIN"/>
    <property type="match status" value="1"/>
</dbReference>
<proteinExistence type="inferred from homology"/>
<evidence type="ECO:0000256" key="6">
    <source>
        <dbReference type="ARBA" id="ARBA00022801"/>
    </source>
</evidence>
<dbReference type="InterPro" id="IPR050430">
    <property type="entry name" value="Peptidase_S1"/>
</dbReference>
<dbReference type="CDD" id="cd00190">
    <property type="entry name" value="Tryp_SPc"/>
    <property type="match status" value="2"/>
</dbReference>
<dbReference type="GO" id="GO:0005576">
    <property type="term" value="C:extracellular region"/>
    <property type="evidence" value="ECO:0007669"/>
    <property type="project" value="UniProtKB-SubCell"/>
</dbReference>
<evidence type="ECO:0000256" key="9">
    <source>
        <dbReference type="ARBA" id="ARBA00023157"/>
    </source>
</evidence>
<protein>
    <recommendedName>
        <fullName evidence="12">Peptidase S1 domain-containing protein</fullName>
    </recommendedName>
</protein>
<evidence type="ECO:0000256" key="2">
    <source>
        <dbReference type="ARBA" id="ARBA00007664"/>
    </source>
</evidence>
<evidence type="ECO:0000256" key="10">
    <source>
        <dbReference type="RuleBase" id="RU363034"/>
    </source>
</evidence>
<evidence type="ECO:0000256" key="1">
    <source>
        <dbReference type="ARBA" id="ARBA00004613"/>
    </source>
</evidence>
<evidence type="ECO:0000256" key="7">
    <source>
        <dbReference type="ARBA" id="ARBA00022825"/>
    </source>
</evidence>
<dbReference type="AlphaFoldDB" id="A0A6I8UMZ6"/>
<dbReference type="PROSITE" id="PS00135">
    <property type="entry name" value="TRYPSIN_SER"/>
    <property type="match status" value="2"/>
</dbReference>
<keyword evidence="3" id="KW-0964">Secreted</keyword>
<feature type="domain" description="Peptidase S1" evidence="12">
    <location>
        <begin position="47"/>
        <end position="270"/>
    </location>
</feature>
<dbReference type="Proteomes" id="UP000001819">
    <property type="component" value="Chromosome 2"/>
</dbReference>
<evidence type="ECO:0000256" key="11">
    <source>
        <dbReference type="SAM" id="SignalP"/>
    </source>
</evidence>
<dbReference type="InterPro" id="IPR001254">
    <property type="entry name" value="Trypsin_dom"/>
</dbReference>
<dbReference type="SMART" id="SM00020">
    <property type="entry name" value="Tryp_SPc"/>
    <property type="match status" value="2"/>
</dbReference>
<evidence type="ECO:0000259" key="12">
    <source>
        <dbReference type="PROSITE" id="PS50240"/>
    </source>
</evidence>
<evidence type="ECO:0000313" key="13">
    <source>
        <dbReference type="Proteomes" id="UP000001819"/>
    </source>
</evidence>
<dbReference type="InterPro" id="IPR018114">
    <property type="entry name" value="TRYPSIN_HIS"/>
</dbReference>
<sequence>MLVRLAYATTVLLILLSGSTRAIRVAPLSAKQQERLSQGARAFEGRVVDGTDAELGLAKYQISLQGSYYYDHMCGGAILNERWIVTAAHCVYGYNPSYLRVATGTIRWAEPDARYFVEEYWVHCNYNVPNYANDIALIKLNDSIVFNEVTQPIALPKEPLANGTELLLTGWGSTELWGDSPDVLQKASLTYVDYPTCQKLMDNDPLNGHCHVCTLTSGGQGACHGDSGGPLTANGQLYGVVNWGYPCATGVPDSHASIYFYSDWIRSTINGPCKTCHCYASNYPSLCAFGVSADPAAYPVEVVPHIRLDIGSARVAVTGALALTGVGADVPHTHAAGLIEDLLTLVEGYKAQTELLQVLRGAAIGLLRTPSGEDYLIPHPDRPRWQLNGLGQLVEGDVLSELHQGNVVVQIRLIVHAVHVDLGGVVHCPGLCPAIRPGYHVHHRRNECLHAVSGGDDPLLVENSPTTVVGAHNGLQGHLIEDLQINGTVAPQYGGAPASENHFGSRLHGGHRQRNRLCPFVPHNRVVQLQQSDVVVHRRVVVVAVDVYGLDKVTIFPDIVLIGTGDDHHQLYICALDTVSGGQDPLFGNDRTTAGLCWNLFFATYRSPIKNLFMATIGRSRTFGQATLLYSINHNRRRVQPIFSGYPTPVFAWISAMILPRCLVLYLFVGFFNGTLGARQEQFIVGGQNAAEGDAPYQVSLQTVPGDSHLCGGAIVSERWILTAGHCVKGYPADRLQVATGSIRYTLPGAIYYPESIYLHCNYDRPKYHNDIALLRLNESIVYDALTQPVALPTAAFPQGTAELLFTGWGSQSVAGTLPVQLQRVQQQHITSQVCSTLLAAYEDVELGACHVCGFRQANIGACHGDSGGPLVYEGTLVGILNFFVPCAQGVPDLFMNVMYYRDWIRQTMSGNGKCYQVHKQQIG</sequence>
<dbReference type="PRINTS" id="PR00722">
    <property type="entry name" value="CHYMOTRYPSIN"/>
</dbReference>
<evidence type="ECO:0000256" key="4">
    <source>
        <dbReference type="ARBA" id="ARBA00022670"/>
    </source>
</evidence>
<keyword evidence="13" id="KW-1185">Reference proteome</keyword>
<dbReference type="InterPro" id="IPR033116">
    <property type="entry name" value="TRYPSIN_SER"/>
</dbReference>
<keyword evidence="8" id="KW-0865">Zymogen</keyword>
<keyword evidence="7 10" id="KW-0720">Serine protease</keyword>
<evidence type="ECO:0000256" key="3">
    <source>
        <dbReference type="ARBA" id="ARBA00022525"/>
    </source>
</evidence>
<dbReference type="InParanoid" id="A0A6I8UMZ6"/>
<organism evidence="13 14">
    <name type="scientific">Drosophila pseudoobscura pseudoobscura</name>
    <name type="common">Fruit fly</name>
    <dbReference type="NCBI Taxonomy" id="46245"/>
    <lineage>
        <taxon>Eukaryota</taxon>
        <taxon>Metazoa</taxon>
        <taxon>Ecdysozoa</taxon>
        <taxon>Arthropoda</taxon>
        <taxon>Hexapoda</taxon>
        <taxon>Insecta</taxon>
        <taxon>Pterygota</taxon>
        <taxon>Neoptera</taxon>
        <taxon>Endopterygota</taxon>
        <taxon>Diptera</taxon>
        <taxon>Brachycera</taxon>
        <taxon>Muscomorpha</taxon>
        <taxon>Ephydroidea</taxon>
        <taxon>Drosophilidae</taxon>
        <taxon>Drosophila</taxon>
        <taxon>Sophophora</taxon>
    </lineage>
</organism>
<reference evidence="13" key="1">
    <citation type="submission" date="2024-06" db="UniProtKB">
        <authorList>
            <consortium name="RefSeq"/>
        </authorList>
    </citation>
    <scope>NUCLEOTIDE SEQUENCE [LARGE SCALE GENOMIC DNA]</scope>
    <source>
        <strain evidence="13">MV2-25</strain>
    </source>
</reference>
<dbReference type="PROSITE" id="PS00134">
    <property type="entry name" value="TRYPSIN_HIS"/>
    <property type="match status" value="2"/>
</dbReference>
<keyword evidence="9" id="KW-1015">Disulfide bond</keyword>
<dbReference type="GO" id="GO:0016485">
    <property type="term" value="P:protein processing"/>
    <property type="evidence" value="ECO:0007669"/>
    <property type="project" value="UniProtKB-ARBA"/>
</dbReference>
<dbReference type="InterPro" id="IPR009003">
    <property type="entry name" value="Peptidase_S1_PA"/>
</dbReference>
<reference evidence="14" key="2">
    <citation type="submission" date="2025-08" db="UniProtKB">
        <authorList>
            <consortium name="RefSeq"/>
        </authorList>
    </citation>
    <scope>IDENTIFICATION</scope>
    <source>
        <strain evidence="14">MV-25-SWS-2005</strain>
        <tissue evidence="14">Whole body</tissue>
    </source>
</reference>
<evidence type="ECO:0000256" key="8">
    <source>
        <dbReference type="ARBA" id="ARBA00023145"/>
    </source>
</evidence>
<keyword evidence="6 10" id="KW-0378">Hydrolase</keyword>
<dbReference type="RefSeq" id="XP_001357974.3">
    <property type="nucleotide sequence ID" value="XM_001357937.4"/>
</dbReference>
<feature type="chain" id="PRO_5026321081" description="Peptidase S1 domain-containing protein" evidence="11">
    <location>
        <begin position="23"/>
        <end position="924"/>
    </location>
</feature>
<comment type="subcellular location">
    <subcellularLocation>
        <location evidence="1">Secreted</location>
    </subcellularLocation>
</comment>
<comment type="similarity">
    <text evidence="2">Belongs to the peptidase S1 family.</text>
</comment>
<dbReference type="FunFam" id="2.40.10.10:FF:000047">
    <property type="entry name" value="Trypsin eta"/>
    <property type="match status" value="2"/>
</dbReference>
<feature type="signal peptide" evidence="11">
    <location>
        <begin position="1"/>
        <end position="22"/>
    </location>
</feature>
<feature type="domain" description="Peptidase S1" evidence="12">
    <location>
        <begin position="684"/>
        <end position="910"/>
    </location>
</feature>
<dbReference type="SUPFAM" id="SSF50494">
    <property type="entry name" value="Trypsin-like serine proteases"/>
    <property type="match status" value="2"/>
</dbReference>
<dbReference type="Pfam" id="PF00089">
    <property type="entry name" value="Trypsin"/>
    <property type="match status" value="2"/>
</dbReference>
<dbReference type="GO" id="GO:0004252">
    <property type="term" value="F:serine-type endopeptidase activity"/>
    <property type="evidence" value="ECO:0007669"/>
    <property type="project" value="InterPro"/>
</dbReference>
<dbReference type="Gene3D" id="2.40.10.10">
    <property type="entry name" value="Trypsin-like serine proteases"/>
    <property type="match status" value="4"/>
</dbReference>
<accession>A0A6I8UMZ6</accession>
<name>A0A6I8UMZ6_DROPS</name>
<evidence type="ECO:0000256" key="5">
    <source>
        <dbReference type="ARBA" id="ARBA00022729"/>
    </source>
</evidence>
<keyword evidence="5 11" id="KW-0732">Signal</keyword>
<dbReference type="InterPro" id="IPR001314">
    <property type="entry name" value="Peptidase_S1A"/>
</dbReference>
<dbReference type="KEGG" id="dpo:4800759"/>
<dbReference type="ExpressionAtlas" id="A0A6I8UMZ6">
    <property type="expression patterns" value="baseline"/>
</dbReference>